<dbReference type="RefSeq" id="WP_106146179.1">
    <property type="nucleotide sequence ID" value="NZ_PVYX01000002.1"/>
</dbReference>
<keyword evidence="1" id="KW-0812">Transmembrane</keyword>
<dbReference type="EMBL" id="PVYX01000002">
    <property type="protein sequence ID" value="PRX54786.1"/>
    <property type="molecule type" value="Genomic_DNA"/>
</dbReference>
<dbReference type="AlphaFoldDB" id="A0A2T0MBB1"/>
<keyword evidence="1" id="KW-0472">Membrane</keyword>
<accession>A0A2T0MBB1</accession>
<comment type="caution">
    <text evidence="2">The sequence shown here is derived from an EMBL/GenBank/DDBJ whole genome shotgun (WGS) entry which is preliminary data.</text>
</comment>
<evidence type="ECO:0000256" key="1">
    <source>
        <dbReference type="SAM" id="Phobius"/>
    </source>
</evidence>
<keyword evidence="3" id="KW-1185">Reference proteome</keyword>
<keyword evidence="1" id="KW-1133">Transmembrane helix</keyword>
<organism evidence="2 3">
    <name type="scientific">Flagellimonas meridianipacifica</name>
    <dbReference type="NCBI Taxonomy" id="1080225"/>
    <lineage>
        <taxon>Bacteria</taxon>
        <taxon>Pseudomonadati</taxon>
        <taxon>Bacteroidota</taxon>
        <taxon>Flavobacteriia</taxon>
        <taxon>Flavobacteriales</taxon>
        <taxon>Flavobacteriaceae</taxon>
        <taxon>Flagellimonas</taxon>
    </lineage>
</organism>
<sequence>MEKQQTIAIALIVFITLGFILYKSLGSYVRKAYGKKWLQAWGNKVYFWQALVLTSTLSTALVMLFLKWNNLLIF</sequence>
<proteinExistence type="predicted"/>
<evidence type="ECO:0000313" key="2">
    <source>
        <dbReference type="EMBL" id="PRX54786.1"/>
    </source>
</evidence>
<dbReference type="OrthoDB" id="1450918at2"/>
<gene>
    <name evidence="2" type="ORF">CLV81_3190</name>
</gene>
<feature type="transmembrane region" description="Helical" evidence="1">
    <location>
        <begin position="45"/>
        <end position="66"/>
    </location>
</feature>
<protein>
    <submittedName>
        <fullName evidence="2">Uncharacterized protein</fullName>
    </submittedName>
</protein>
<feature type="transmembrane region" description="Helical" evidence="1">
    <location>
        <begin position="7"/>
        <end position="25"/>
    </location>
</feature>
<name>A0A2T0MBB1_9FLAO</name>
<dbReference type="Proteomes" id="UP000237640">
    <property type="component" value="Unassembled WGS sequence"/>
</dbReference>
<reference evidence="2 3" key="1">
    <citation type="submission" date="2018-03" db="EMBL/GenBank/DDBJ databases">
        <title>Genomic Encyclopedia of Archaeal and Bacterial Type Strains, Phase II (KMG-II): from individual species to whole genera.</title>
        <authorList>
            <person name="Goeker M."/>
        </authorList>
    </citation>
    <scope>NUCLEOTIDE SEQUENCE [LARGE SCALE GENOMIC DNA]</scope>
    <source>
        <strain evidence="2 3">DSM 25027</strain>
    </source>
</reference>
<evidence type="ECO:0000313" key="3">
    <source>
        <dbReference type="Proteomes" id="UP000237640"/>
    </source>
</evidence>